<dbReference type="Gene3D" id="3.40.50.850">
    <property type="entry name" value="Isochorismatase-like"/>
    <property type="match status" value="1"/>
</dbReference>
<dbReference type="InterPro" id="IPR000868">
    <property type="entry name" value="Isochorismatase-like_dom"/>
</dbReference>
<organism evidence="3">
    <name type="scientific">marine sediment metagenome</name>
    <dbReference type="NCBI Taxonomy" id="412755"/>
    <lineage>
        <taxon>unclassified sequences</taxon>
        <taxon>metagenomes</taxon>
        <taxon>ecological metagenomes</taxon>
    </lineage>
</organism>
<gene>
    <name evidence="3" type="ORF">S01H1_23530</name>
</gene>
<dbReference type="SUPFAM" id="SSF52499">
    <property type="entry name" value="Isochorismatase-like hydrolases"/>
    <property type="match status" value="1"/>
</dbReference>
<comment type="caution">
    <text evidence="3">The sequence shown here is derived from an EMBL/GenBank/DDBJ whole genome shotgun (WGS) entry which is preliminary data.</text>
</comment>
<evidence type="ECO:0000259" key="2">
    <source>
        <dbReference type="Pfam" id="PF00857"/>
    </source>
</evidence>
<dbReference type="EMBL" id="BARS01013618">
    <property type="protein sequence ID" value="GAF98345.1"/>
    <property type="molecule type" value="Genomic_DNA"/>
</dbReference>
<dbReference type="Pfam" id="PF00857">
    <property type="entry name" value="Isochorismatase"/>
    <property type="match status" value="1"/>
</dbReference>
<feature type="non-terminal residue" evidence="3">
    <location>
        <position position="108"/>
    </location>
</feature>
<accession>X0VCP4</accession>
<evidence type="ECO:0000256" key="1">
    <source>
        <dbReference type="ARBA" id="ARBA00022801"/>
    </source>
</evidence>
<dbReference type="PANTHER" id="PTHR43540:SF6">
    <property type="entry name" value="ISOCHORISMATASE-LIKE DOMAIN-CONTAINING PROTEIN"/>
    <property type="match status" value="1"/>
</dbReference>
<feature type="domain" description="Isochorismatase-like" evidence="2">
    <location>
        <begin position="12"/>
        <end position="106"/>
    </location>
</feature>
<dbReference type="PANTHER" id="PTHR43540">
    <property type="entry name" value="PEROXYUREIDOACRYLATE/UREIDOACRYLATE AMIDOHYDROLASE-RELATED"/>
    <property type="match status" value="1"/>
</dbReference>
<dbReference type="InterPro" id="IPR036380">
    <property type="entry name" value="Isochorismatase-like_sf"/>
</dbReference>
<dbReference type="AlphaFoldDB" id="X0VCP4"/>
<reference evidence="3" key="1">
    <citation type="journal article" date="2014" name="Front. Microbiol.">
        <title>High frequency of phylogenetically diverse reductive dehalogenase-homologous genes in deep subseafloor sedimentary metagenomes.</title>
        <authorList>
            <person name="Kawai M."/>
            <person name="Futagami T."/>
            <person name="Toyoda A."/>
            <person name="Takaki Y."/>
            <person name="Nishi S."/>
            <person name="Hori S."/>
            <person name="Arai W."/>
            <person name="Tsubouchi T."/>
            <person name="Morono Y."/>
            <person name="Uchiyama I."/>
            <person name="Ito T."/>
            <person name="Fujiyama A."/>
            <person name="Inagaki F."/>
            <person name="Takami H."/>
        </authorList>
    </citation>
    <scope>NUCLEOTIDE SEQUENCE</scope>
    <source>
        <strain evidence="3">Expedition CK06-06</strain>
    </source>
</reference>
<protein>
    <recommendedName>
        <fullName evidence="2">Isochorismatase-like domain-containing protein</fullName>
    </recommendedName>
</protein>
<evidence type="ECO:0000313" key="3">
    <source>
        <dbReference type="EMBL" id="GAF98345.1"/>
    </source>
</evidence>
<sequence length="108" mass="12420">MGTWWRDMITVDDPLSAIIHDFDFSNRFVLRKNQYDAFYETSLEEILHKKGITQVVISGVMTHLCCETTARSAFVRGFEVFFVIDGTATYNEDYHMATLLNLAHGFST</sequence>
<dbReference type="CDD" id="cd00431">
    <property type="entry name" value="cysteine_hydrolases"/>
    <property type="match status" value="1"/>
</dbReference>
<proteinExistence type="predicted"/>
<keyword evidence="1" id="KW-0378">Hydrolase</keyword>
<name>X0VCP4_9ZZZZ</name>
<dbReference type="InterPro" id="IPR050272">
    <property type="entry name" value="Isochorismatase-like_hydrls"/>
</dbReference>
<dbReference type="GO" id="GO:0016787">
    <property type="term" value="F:hydrolase activity"/>
    <property type="evidence" value="ECO:0007669"/>
    <property type="project" value="UniProtKB-KW"/>
</dbReference>